<dbReference type="CDD" id="cd02440">
    <property type="entry name" value="AdoMet_MTases"/>
    <property type="match status" value="1"/>
</dbReference>
<dbReference type="InterPro" id="IPR041698">
    <property type="entry name" value="Methyltransf_25"/>
</dbReference>
<organism evidence="7 8">
    <name type="scientific">marine gamma proteobacterium HTCC2143</name>
    <dbReference type="NCBI Taxonomy" id="247633"/>
    <lineage>
        <taxon>Bacteria</taxon>
        <taxon>Pseudomonadati</taxon>
        <taxon>Pseudomonadota</taxon>
        <taxon>Gammaproteobacteria</taxon>
        <taxon>Cellvibrionales</taxon>
        <taxon>Spongiibacteraceae</taxon>
        <taxon>BD1-7 clade</taxon>
    </lineage>
</organism>
<feature type="domain" description="Methyltransferase" evidence="6">
    <location>
        <begin position="52"/>
        <end position="147"/>
    </location>
</feature>
<dbReference type="InterPro" id="IPR029063">
    <property type="entry name" value="SAM-dependent_MTases_sf"/>
</dbReference>
<dbReference type="GO" id="GO:0000234">
    <property type="term" value="F:phosphoethanolamine N-methyltransferase activity"/>
    <property type="evidence" value="ECO:0007669"/>
    <property type="project" value="UniProtKB-EC"/>
</dbReference>
<evidence type="ECO:0000256" key="1">
    <source>
        <dbReference type="ARBA" id="ARBA00005189"/>
    </source>
</evidence>
<keyword evidence="8" id="KW-1185">Reference proteome</keyword>
<dbReference type="Pfam" id="PF13649">
    <property type="entry name" value="Methyltransf_25"/>
    <property type="match status" value="1"/>
</dbReference>
<name>A0YFX4_9GAMM</name>
<dbReference type="eggNOG" id="COG2226">
    <property type="taxonomic scope" value="Bacteria"/>
</dbReference>
<dbReference type="OrthoDB" id="9777638at2"/>
<sequence length="287" mass="30859">MTENAINADQIEFWNSTAGEQWVKGQENMDKTLAGFGQLAMTALAPVSGEAVIDVGCGCGATSLALMQVMAHGKVLGVDISAPMLARAEERSLELSLDAVTFQQADAAVYDFETNSFDGVFSRFGVMFFDNPVAAFTNIRTGLKPGGRLSFVCWRPVSDNQWTRVPMMAAFEHIERPNPPAPGAPGPFAFSDQAHTRTMLEDAGFCDVSIEPKNLPMAFSIAPDKPLGLQFAEMGPVGRLLVNAPDDKKTAIIDSMTKALEPFVQGDQAILDGAVWLVTAKNAKDQP</sequence>
<comment type="pathway">
    <text evidence="1">Lipid metabolism.</text>
</comment>
<dbReference type="STRING" id="247633.GP2143_01735"/>
<gene>
    <name evidence="7" type="ORF">GP2143_01735</name>
</gene>
<protein>
    <submittedName>
        <fullName evidence="7">Methyltransferase</fullName>
    </submittedName>
</protein>
<dbReference type="GO" id="GO:0032259">
    <property type="term" value="P:methylation"/>
    <property type="evidence" value="ECO:0007669"/>
    <property type="project" value="UniProtKB-KW"/>
</dbReference>
<evidence type="ECO:0000313" key="7">
    <source>
        <dbReference type="EMBL" id="EAW30224.1"/>
    </source>
</evidence>
<keyword evidence="2 7" id="KW-0489">Methyltransferase</keyword>
<dbReference type="Gene3D" id="3.40.50.150">
    <property type="entry name" value="Vaccinia Virus protein VP39"/>
    <property type="match status" value="1"/>
</dbReference>
<comment type="caution">
    <text evidence="7">The sequence shown here is derived from an EMBL/GenBank/DDBJ whole genome shotgun (WGS) entry which is preliminary data.</text>
</comment>
<accession>A0YFX4</accession>
<dbReference type="Proteomes" id="UP000004931">
    <property type="component" value="Unassembled WGS sequence"/>
</dbReference>
<evidence type="ECO:0000259" key="6">
    <source>
        <dbReference type="Pfam" id="PF13649"/>
    </source>
</evidence>
<evidence type="ECO:0000313" key="8">
    <source>
        <dbReference type="Proteomes" id="UP000004931"/>
    </source>
</evidence>
<keyword evidence="3 7" id="KW-0808">Transferase</keyword>
<dbReference type="PANTHER" id="PTHR44307:SF2">
    <property type="entry name" value="PHOSPHOETHANOLAMINE METHYLTRANSFERASE ISOFORM X1"/>
    <property type="match status" value="1"/>
</dbReference>
<reference evidence="7 8" key="1">
    <citation type="journal article" date="2010" name="J. Bacteriol.">
        <title>Genome sequence of the oligotrophic marine Gammaproteobacterium HTCC2143, isolated from the Oregon Coast.</title>
        <authorList>
            <person name="Oh H.M."/>
            <person name="Kang I."/>
            <person name="Ferriera S."/>
            <person name="Giovannoni S.J."/>
            <person name="Cho J.C."/>
        </authorList>
    </citation>
    <scope>NUCLEOTIDE SEQUENCE [LARGE SCALE GENOMIC DNA]</scope>
    <source>
        <strain evidence="7 8">HTCC2143</strain>
    </source>
</reference>
<comment type="pathway">
    <text evidence="4">Phospholipid metabolism.</text>
</comment>
<dbReference type="EMBL" id="AAVT01000009">
    <property type="protein sequence ID" value="EAW30224.1"/>
    <property type="molecule type" value="Genomic_DNA"/>
</dbReference>
<evidence type="ECO:0000256" key="3">
    <source>
        <dbReference type="ARBA" id="ARBA00022679"/>
    </source>
</evidence>
<dbReference type="PANTHER" id="PTHR44307">
    <property type="entry name" value="PHOSPHOETHANOLAMINE METHYLTRANSFERASE"/>
    <property type="match status" value="1"/>
</dbReference>
<dbReference type="AlphaFoldDB" id="A0YFX4"/>
<comment type="catalytic activity">
    <reaction evidence="5">
        <text>phosphoethanolamine + S-adenosyl-L-methionine = N-methylethanolamine phosphate + S-adenosyl-L-homocysteine + H(+)</text>
        <dbReference type="Rhea" id="RHEA:20365"/>
        <dbReference type="ChEBI" id="CHEBI:15378"/>
        <dbReference type="ChEBI" id="CHEBI:57781"/>
        <dbReference type="ChEBI" id="CHEBI:57856"/>
        <dbReference type="ChEBI" id="CHEBI:58190"/>
        <dbReference type="ChEBI" id="CHEBI:59789"/>
        <dbReference type="EC" id="2.1.1.103"/>
    </reaction>
    <physiologicalReaction direction="left-to-right" evidence="5">
        <dbReference type="Rhea" id="RHEA:20366"/>
    </physiologicalReaction>
</comment>
<dbReference type="SUPFAM" id="SSF53335">
    <property type="entry name" value="S-adenosyl-L-methionine-dependent methyltransferases"/>
    <property type="match status" value="1"/>
</dbReference>
<evidence type="ECO:0000256" key="4">
    <source>
        <dbReference type="ARBA" id="ARBA00025707"/>
    </source>
</evidence>
<proteinExistence type="predicted"/>
<evidence type="ECO:0000256" key="5">
    <source>
        <dbReference type="ARBA" id="ARBA00047622"/>
    </source>
</evidence>
<evidence type="ECO:0000256" key="2">
    <source>
        <dbReference type="ARBA" id="ARBA00022603"/>
    </source>
</evidence>